<sequence>MKIIFDPPKRETTLKERKLDMADLTVEFFEEATIFDAKLGRLKAVGLFGDDLITVIFKLLGTEAISVISMRRASRKERKSI</sequence>
<organism evidence="1 2">
    <name type="scientific">Rhizobium puerariae</name>
    <dbReference type="NCBI Taxonomy" id="1585791"/>
    <lineage>
        <taxon>Bacteria</taxon>
        <taxon>Pseudomonadati</taxon>
        <taxon>Pseudomonadota</taxon>
        <taxon>Alphaproteobacteria</taxon>
        <taxon>Hyphomicrobiales</taxon>
        <taxon>Rhizobiaceae</taxon>
        <taxon>Rhizobium/Agrobacterium group</taxon>
        <taxon>Rhizobium</taxon>
    </lineage>
</organism>
<dbReference type="Gene3D" id="3.10.450.530">
    <property type="entry name" value="Ribonuclease toxin, BrnT, of type II toxin-antitoxin system"/>
    <property type="match status" value="1"/>
</dbReference>
<gene>
    <name evidence="1" type="ORF">ACFFP0_00695</name>
</gene>
<protein>
    <submittedName>
        <fullName evidence="1">BrnT family toxin</fullName>
    </submittedName>
</protein>
<name>A0ABV6A9P4_9HYPH</name>
<proteinExistence type="predicted"/>
<dbReference type="EMBL" id="JBHMAA010000002">
    <property type="protein sequence ID" value="MFB9947339.1"/>
    <property type="molecule type" value="Genomic_DNA"/>
</dbReference>
<dbReference type="Pfam" id="PF04365">
    <property type="entry name" value="BrnT_toxin"/>
    <property type="match status" value="1"/>
</dbReference>
<dbReference type="InterPro" id="IPR007460">
    <property type="entry name" value="BrnT_toxin"/>
</dbReference>
<evidence type="ECO:0000313" key="2">
    <source>
        <dbReference type="Proteomes" id="UP001589692"/>
    </source>
</evidence>
<dbReference type="RefSeq" id="WP_377254586.1">
    <property type="nucleotide sequence ID" value="NZ_JBHMAA010000002.1"/>
</dbReference>
<reference evidence="1 2" key="1">
    <citation type="submission" date="2024-09" db="EMBL/GenBank/DDBJ databases">
        <authorList>
            <person name="Sun Q."/>
            <person name="Mori K."/>
        </authorList>
    </citation>
    <scope>NUCLEOTIDE SEQUENCE [LARGE SCALE GENOMIC DNA]</scope>
    <source>
        <strain evidence="1 2">TBRC 4938</strain>
    </source>
</reference>
<comment type="caution">
    <text evidence="1">The sequence shown here is derived from an EMBL/GenBank/DDBJ whole genome shotgun (WGS) entry which is preliminary data.</text>
</comment>
<dbReference type="InterPro" id="IPR038573">
    <property type="entry name" value="BrnT_sf"/>
</dbReference>
<dbReference type="Proteomes" id="UP001589692">
    <property type="component" value="Unassembled WGS sequence"/>
</dbReference>
<keyword evidence="2" id="KW-1185">Reference proteome</keyword>
<evidence type="ECO:0000313" key="1">
    <source>
        <dbReference type="EMBL" id="MFB9947339.1"/>
    </source>
</evidence>
<accession>A0ABV6A9P4</accession>